<dbReference type="AlphaFoldDB" id="A0A087UF65"/>
<organism evidence="5 6">
    <name type="scientific">Stegodyphus mimosarum</name>
    <name type="common">African social velvet spider</name>
    <dbReference type="NCBI Taxonomy" id="407821"/>
    <lineage>
        <taxon>Eukaryota</taxon>
        <taxon>Metazoa</taxon>
        <taxon>Ecdysozoa</taxon>
        <taxon>Arthropoda</taxon>
        <taxon>Chelicerata</taxon>
        <taxon>Arachnida</taxon>
        <taxon>Araneae</taxon>
        <taxon>Araneomorphae</taxon>
        <taxon>Entelegynae</taxon>
        <taxon>Eresoidea</taxon>
        <taxon>Eresidae</taxon>
        <taxon>Stegodyphus</taxon>
    </lineage>
</organism>
<dbReference type="SUPFAM" id="SSF46689">
    <property type="entry name" value="Homeodomain-like"/>
    <property type="match status" value="1"/>
</dbReference>
<feature type="domain" description="HTH CENPB-type" evidence="4">
    <location>
        <begin position="1"/>
        <end position="39"/>
    </location>
</feature>
<dbReference type="EMBL" id="KK119551">
    <property type="protein sequence ID" value="KFM76004.1"/>
    <property type="molecule type" value="Genomic_DNA"/>
</dbReference>
<name>A0A087UF65_STEMI</name>
<dbReference type="PANTHER" id="PTHR19303">
    <property type="entry name" value="TRANSPOSON"/>
    <property type="match status" value="1"/>
</dbReference>
<evidence type="ECO:0000259" key="4">
    <source>
        <dbReference type="PROSITE" id="PS51253"/>
    </source>
</evidence>
<dbReference type="STRING" id="407821.A0A087UF65"/>
<dbReference type="Gene3D" id="1.10.10.60">
    <property type="entry name" value="Homeodomain-like"/>
    <property type="match status" value="1"/>
</dbReference>
<proteinExistence type="predicted"/>
<sequence length="248" mass="28468">MLMAQAKIFHEEMSLNTECTYSTGWLTKFKNRHGIRQLKISGEKASADTEAAEQFADEFIELITSEQLSPEQIYNADETGLFWQCVPRNTLTTSTEKAAAGVKDSKARLTILACTNAAGTHNCKLFVIGKHARTRAFKGVRIFPVIYRTNKRARMTQALMNDWFENHFIHEVRRHLNSVGLPDHPKIVLTVDNCSAHTSIKVLVKDNIMAYKRKFTEYDKEMERLRTLLDEVESSEEEFDQKCENESE</sequence>
<gene>
    <name evidence="5" type="ORF">X975_14385</name>
</gene>
<evidence type="ECO:0000256" key="2">
    <source>
        <dbReference type="ARBA" id="ARBA00023125"/>
    </source>
</evidence>
<feature type="non-terminal residue" evidence="5">
    <location>
        <position position="248"/>
    </location>
</feature>
<reference evidence="5 6" key="1">
    <citation type="submission" date="2013-11" db="EMBL/GenBank/DDBJ databases">
        <title>Genome sequencing of Stegodyphus mimosarum.</title>
        <authorList>
            <person name="Bechsgaard J."/>
        </authorList>
    </citation>
    <scope>NUCLEOTIDE SEQUENCE [LARGE SCALE GENOMIC DNA]</scope>
</reference>
<keyword evidence="2" id="KW-0238">DNA-binding</keyword>
<dbReference type="PROSITE" id="PS51253">
    <property type="entry name" value="HTH_CENPB"/>
    <property type="match status" value="1"/>
</dbReference>
<feature type="coiled-coil region" evidence="3">
    <location>
        <begin position="208"/>
        <end position="245"/>
    </location>
</feature>
<keyword evidence="3" id="KW-0175">Coiled coil</keyword>
<dbReference type="OMA" id="NIMAYKR"/>
<evidence type="ECO:0000256" key="3">
    <source>
        <dbReference type="SAM" id="Coils"/>
    </source>
</evidence>
<keyword evidence="6" id="KW-1185">Reference proteome</keyword>
<evidence type="ECO:0000256" key="1">
    <source>
        <dbReference type="ARBA" id="ARBA00004123"/>
    </source>
</evidence>
<comment type="subcellular location">
    <subcellularLocation>
        <location evidence="1">Nucleus</location>
    </subcellularLocation>
</comment>
<evidence type="ECO:0000313" key="5">
    <source>
        <dbReference type="EMBL" id="KFM76004.1"/>
    </source>
</evidence>
<protein>
    <submittedName>
        <fullName evidence="5">Jerky protein-like protein</fullName>
    </submittedName>
</protein>
<accession>A0A087UF65</accession>
<dbReference type="InterPro" id="IPR009057">
    <property type="entry name" value="Homeodomain-like_sf"/>
</dbReference>
<dbReference type="PANTHER" id="PTHR19303:SF16">
    <property type="entry name" value="JERKY PROTEIN HOMOLOG-LIKE"/>
    <property type="match status" value="1"/>
</dbReference>
<dbReference type="InterPro" id="IPR050863">
    <property type="entry name" value="CenT-Element_Derived"/>
</dbReference>
<dbReference type="GO" id="GO:0003677">
    <property type="term" value="F:DNA binding"/>
    <property type="evidence" value="ECO:0007669"/>
    <property type="project" value="UniProtKB-KW"/>
</dbReference>
<evidence type="ECO:0000313" key="6">
    <source>
        <dbReference type="Proteomes" id="UP000054359"/>
    </source>
</evidence>
<dbReference type="GO" id="GO:0005634">
    <property type="term" value="C:nucleus"/>
    <property type="evidence" value="ECO:0007669"/>
    <property type="project" value="UniProtKB-SubCell"/>
</dbReference>
<dbReference type="OrthoDB" id="6537882at2759"/>
<dbReference type="Proteomes" id="UP000054359">
    <property type="component" value="Unassembled WGS sequence"/>
</dbReference>
<dbReference type="Pfam" id="PF03184">
    <property type="entry name" value="DDE_1"/>
    <property type="match status" value="1"/>
</dbReference>
<dbReference type="InterPro" id="IPR006600">
    <property type="entry name" value="HTH_CenpB_DNA-bd_dom"/>
</dbReference>
<dbReference type="InterPro" id="IPR004875">
    <property type="entry name" value="DDE_SF_endonuclease_dom"/>
</dbReference>